<evidence type="ECO:0008006" key="3">
    <source>
        <dbReference type="Google" id="ProtNLM"/>
    </source>
</evidence>
<evidence type="ECO:0000313" key="2">
    <source>
        <dbReference type="Proteomes" id="UP001141806"/>
    </source>
</evidence>
<dbReference type="PANTHER" id="PTHR36741:SF1">
    <property type="entry name" value="OS07G0100500 PROTEIN"/>
    <property type="match status" value="1"/>
</dbReference>
<protein>
    <recommendedName>
        <fullName evidence="3">Flocculation protein</fullName>
    </recommendedName>
</protein>
<comment type="caution">
    <text evidence="1">The sequence shown here is derived from an EMBL/GenBank/DDBJ whole genome shotgun (WGS) entry which is preliminary data.</text>
</comment>
<proteinExistence type="predicted"/>
<name>A0A9Q0QS53_9MAGN</name>
<dbReference type="Proteomes" id="UP001141806">
    <property type="component" value="Unassembled WGS sequence"/>
</dbReference>
<keyword evidence="2" id="KW-1185">Reference proteome</keyword>
<dbReference type="EMBL" id="JAMYWD010000005">
    <property type="protein sequence ID" value="KAJ4969704.1"/>
    <property type="molecule type" value="Genomic_DNA"/>
</dbReference>
<organism evidence="1 2">
    <name type="scientific">Protea cynaroides</name>
    <dbReference type="NCBI Taxonomy" id="273540"/>
    <lineage>
        <taxon>Eukaryota</taxon>
        <taxon>Viridiplantae</taxon>
        <taxon>Streptophyta</taxon>
        <taxon>Embryophyta</taxon>
        <taxon>Tracheophyta</taxon>
        <taxon>Spermatophyta</taxon>
        <taxon>Magnoliopsida</taxon>
        <taxon>Proteales</taxon>
        <taxon>Proteaceae</taxon>
        <taxon>Protea</taxon>
    </lineage>
</organism>
<sequence length="522" mass="55851">MKHEVASLRGNLYLILLPTSDLRISFAGDTSCTEKIATLSNNSESSVAIEEIPADNSGRSFLIKLPDGKASYFWCSEKSKLLGMELLAKMKDIVRRKPSLAQLTGISESRLDCFASHLRAYLIGSTVSNTQANTNSSSSSVDTDCNPPELDLSTQLLPASTKPCPRSDSFQDGLARNLSLAKSISRENVKLQGDDHLLVEILPVASTFAAQACTTTHSERDNNLLETSRSQPLLPLGFLRSLGISDSLPSIGSFSSQIPSIGGPNYSPYYCWCPPCTSTLQCSATPPQLPIPLSDSVSLPTLSFLSSDMSSLSPLFPPDCSFDVTDITSMDFPALLPDPMVQFPLPVSSIISAVSSQQIPTFTPLMCDPIVHIPFIDVCSSGQGYLVSAGPAISTTIPSLHPNLVSPLIPETESAVEKGARETLRLLISSSQTNQQFLGVLPVVLNSTDEKHGKLSAGSRGFYSGTRDVSAIESSVGPVGLLSRPMIQCREDDLGNVSQVAEGPDKCFCSEDMEGARDSMES</sequence>
<reference evidence="1" key="1">
    <citation type="journal article" date="2023" name="Plant J.">
        <title>The genome of the king protea, Protea cynaroides.</title>
        <authorList>
            <person name="Chang J."/>
            <person name="Duong T.A."/>
            <person name="Schoeman C."/>
            <person name="Ma X."/>
            <person name="Roodt D."/>
            <person name="Barker N."/>
            <person name="Li Z."/>
            <person name="Van de Peer Y."/>
            <person name="Mizrachi E."/>
        </authorList>
    </citation>
    <scope>NUCLEOTIDE SEQUENCE</scope>
    <source>
        <tissue evidence="1">Young leaves</tissue>
    </source>
</reference>
<gene>
    <name evidence="1" type="ORF">NE237_002803</name>
</gene>
<accession>A0A9Q0QS53</accession>
<dbReference type="AlphaFoldDB" id="A0A9Q0QS53"/>
<dbReference type="OrthoDB" id="1921521at2759"/>
<dbReference type="PANTHER" id="PTHR36741">
    <property type="entry name" value="OS07G0100500 PROTEIN"/>
    <property type="match status" value="1"/>
</dbReference>
<evidence type="ECO:0000313" key="1">
    <source>
        <dbReference type="EMBL" id="KAJ4969704.1"/>
    </source>
</evidence>